<comment type="function">
    <text evidence="3">The glycine cleavage system catalyzes the degradation of glycine. The H protein shuttles the methylamine group of glycine from the P protein to the T protein.</text>
</comment>
<comment type="similarity">
    <text evidence="1 3">Belongs to the GcvH family.</text>
</comment>
<dbReference type="GO" id="GO:0005829">
    <property type="term" value="C:cytosol"/>
    <property type="evidence" value="ECO:0007669"/>
    <property type="project" value="TreeGrafter"/>
</dbReference>
<dbReference type="PANTHER" id="PTHR11715:SF3">
    <property type="entry name" value="GLYCINE CLEAVAGE SYSTEM H PROTEIN-RELATED"/>
    <property type="match status" value="1"/>
</dbReference>
<dbReference type="AlphaFoldDB" id="A4J1F8"/>
<evidence type="ECO:0000313" key="6">
    <source>
        <dbReference type="EMBL" id="ABO48911.1"/>
    </source>
</evidence>
<dbReference type="Proteomes" id="UP000001556">
    <property type="component" value="Chromosome"/>
</dbReference>
<keyword evidence="2 3" id="KW-0450">Lipoyl</keyword>
<organism evidence="6 7">
    <name type="scientific">Desulforamulus reducens (strain ATCC BAA-1160 / DSM 100696 / MI-1)</name>
    <name type="common">Desulfotomaculum reducens</name>
    <dbReference type="NCBI Taxonomy" id="349161"/>
    <lineage>
        <taxon>Bacteria</taxon>
        <taxon>Bacillati</taxon>
        <taxon>Bacillota</taxon>
        <taxon>Clostridia</taxon>
        <taxon>Eubacteriales</taxon>
        <taxon>Peptococcaceae</taxon>
        <taxon>Desulforamulus</taxon>
    </lineage>
</organism>
<dbReference type="PROSITE" id="PS50968">
    <property type="entry name" value="BIOTINYL_LIPOYL"/>
    <property type="match status" value="1"/>
</dbReference>
<dbReference type="OrthoDB" id="9796712at2"/>
<proteinExistence type="inferred from homology"/>
<dbReference type="InterPro" id="IPR002930">
    <property type="entry name" value="GCV_H"/>
</dbReference>
<evidence type="ECO:0000313" key="7">
    <source>
        <dbReference type="Proteomes" id="UP000001556"/>
    </source>
</evidence>
<dbReference type="InterPro" id="IPR033753">
    <property type="entry name" value="GCV_H/Fam206"/>
</dbReference>
<dbReference type="SUPFAM" id="SSF51230">
    <property type="entry name" value="Single hybrid motif"/>
    <property type="match status" value="1"/>
</dbReference>
<evidence type="ECO:0000256" key="3">
    <source>
        <dbReference type="HAMAP-Rule" id="MF_00272"/>
    </source>
</evidence>
<dbReference type="GO" id="GO:0005960">
    <property type="term" value="C:glycine cleavage complex"/>
    <property type="evidence" value="ECO:0007669"/>
    <property type="project" value="InterPro"/>
</dbReference>
<dbReference type="InterPro" id="IPR003016">
    <property type="entry name" value="2-oxoA_DH_lipoyl-BS"/>
</dbReference>
<dbReference type="Pfam" id="PF01597">
    <property type="entry name" value="GCV_H"/>
    <property type="match status" value="1"/>
</dbReference>
<dbReference type="GO" id="GO:0019464">
    <property type="term" value="P:glycine decarboxylation via glycine cleavage system"/>
    <property type="evidence" value="ECO:0007669"/>
    <property type="project" value="UniProtKB-UniRule"/>
</dbReference>
<dbReference type="PROSITE" id="PS00189">
    <property type="entry name" value="LIPOYL"/>
    <property type="match status" value="1"/>
</dbReference>
<protein>
    <recommendedName>
        <fullName evidence="3">Glycine cleavage system H protein</fullName>
    </recommendedName>
</protein>
<sequence>MTKSAEELTFLDNIHYYKEHTWAMVEGNQLKIGITDFAQDNLGNIIFVELPNAGESFDKGEEFGQAESAKTVSALYMPISGEIIDVNNQLEDAPQNVNEDPYGTGWMIIVKPNNISEVSELLTKEEYINLINQ</sequence>
<evidence type="ECO:0000256" key="2">
    <source>
        <dbReference type="ARBA" id="ARBA00022823"/>
    </source>
</evidence>
<dbReference type="InterPro" id="IPR000089">
    <property type="entry name" value="Biotin_lipoyl"/>
</dbReference>
<comment type="cofactor">
    <cofactor evidence="3">
        <name>(R)-lipoate</name>
        <dbReference type="ChEBI" id="CHEBI:83088"/>
    </cofactor>
    <text evidence="3">Binds 1 lipoyl cofactor covalently.</text>
</comment>
<dbReference type="Gene3D" id="2.40.50.100">
    <property type="match status" value="1"/>
</dbReference>
<evidence type="ECO:0000259" key="5">
    <source>
        <dbReference type="PROSITE" id="PS50968"/>
    </source>
</evidence>
<dbReference type="HOGENOM" id="CLU_097408_2_2_9"/>
<feature type="domain" description="Lipoyl-binding" evidence="5">
    <location>
        <begin position="29"/>
        <end position="111"/>
    </location>
</feature>
<dbReference type="PANTHER" id="PTHR11715">
    <property type="entry name" value="GLYCINE CLEAVAGE SYSTEM H PROTEIN"/>
    <property type="match status" value="1"/>
</dbReference>
<name>A4J1F8_DESRM</name>
<dbReference type="HAMAP" id="MF_00272">
    <property type="entry name" value="GcvH"/>
    <property type="match status" value="1"/>
</dbReference>
<dbReference type="GO" id="GO:0009249">
    <property type="term" value="P:protein lipoylation"/>
    <property type="evidence" value="ECO:0007669"/>
    <property type="project" value="TreeGrafter"/>
</dbReference>
<dbReference type="STRING" id="349161.Dred_0363"/>
<dbReference type="InterPro" id="IPR017453">
    <property type="entry name" value="GCV_H_sub"/>
</dbReference>
<dbReference type="NCBIfam" id="NF002270">
    <property type="entry name" value="PRK01202.1"/>
    <property type="match status" value="1"/>
</dbReference>
<evidence type="ECO:0000256" key="4">
    <source>
        <dbReference type="PIRSR" id="PIRSR617453-50"/>
    </source>
</evidence>
<reference evidence="6 7" key="1">
    <citation type="submission" date="2007-03" db="EMBL/GenBank/DDBJ databases">
        <title>Complete sequence of Desulfotomaculum reducens MI-1.</title>
        <authorList>
            <consortium name="US DOE Joint Genome Institute"/>
            <person name="Copeland A."/>
            <person name="Lucas S."/>
            <person name="Lapidus A."/>
            <person name="Barry K."/>
            <person name="Detter J.C."/>
            <person name="Glavina del Rio T."/>
            <person name="Hammon N."/>
            <person name="Israni S."/>
            <person name="Dalin E."/>
            <person name="Tice H."/>
            <person name="Pitluck S."/>
            <person name="Sims D."/>
            <person name="Brettin T."/>
            <person name="Bruce D."/>
            <person name="Han C."/>
            <person name="Tapia R."/>
            <person name="Schmutz J."/>
            <person name="Larimer F."/>
            <person name="Land M."/>
            <person name="Hauser L."/>
            <person name="Kyrpides N."/>
            <person name="Kim E."/>
            <person name="Tebo B.M."/>
            <person name="Richardson P."/>
        </authorList>
    </citation>
    <scope>NUCLEOTIDE SEQUENCE [LARGE SCALE GENOMIC DNA]</scope>
    <source>
        <strain evidence="6 7">MI-1</strain>
    </source>
</reference>
<dbReference type="EMBL" id="CP000612">
    <property type="protein sequence ID" value="ABO48911.1"/>
    <property type="molecule type" value="Genomic_DNA"/>
</dbReference>
<dbReference type="CDD" id="cd06848">
    <property type="entry name" value="GCS_H"/>
    <property type="match status" value="1"/>
</dbReference>
<comment type="subunit">
    <text evidence="3">The glycine cleavage system is composed of four proteins: P, T, L and H.</text>
</comment>
<evidence type="ECO:0000256" key="1">
    <source>
        <dbReference type="ARBA" id="ARBA00009249"/>
    </source>
</evidence>
<keyword evidence="7" id="KW-1185">Reference proteome</keyword>
<gene>
    <name evidence="3" type="primary">gcvH</name>
    <name evidence="6" type="ordered locus">Dred_0363</name>
</gene>
<dbReference type="RefSeq" id="WP_011876749.1">
    <property type="nucleotide sequence ID" value="NC_009253.1"/>
</dbReference>
<dbReference type="NCBIfam" id="TIGR00527">
    <property type="entry name" value="gcvH"/>
    <property type="match status" value="1"/>
</dbReference>
<dbReference type="InterPro" id="IPR011053">
    <property type="entry name" value="Single_hybrid_motif"/>
</dbReference>
<dbReference type="eggNOG" id="COG0509">
    <property type="taxonomic scope" value="Bacteria"/>
</dbReference>
<dbReference type="KEGG" id="drm:Dred_0363"/>
<feature type="modified residue" description="N6-lipoyllysine" evidence="3 4">
    <location>
        <position position="70"/>
    </location>
</feature>
<accession>A4J1F8</accession>